<name>G0RZ89_CHATD</name>
<dbReference type="AlphaFoldDB" id="G0RZ89"/>
<feature type="region of interest" description="Disordered" evidence="1">
    <location>
        <begin position="1"/>
        <end position="60"/>
    </location>
</feature>
<dbReference type="Proteomes" id="UP000008066">
    <property type="component" value="Unassembled WGS sequence"/>
</dbReference>
<evidence type="ECO:0000313" key="3">
    <source>
        <dbReference type="Proteomes" id="UP000008066"/>
    </source>
</evidence>
<organism evidence="3">
    <name type="scientific">Chaetomium thermophilum (strain DSM 1495 / CBS 144.50 / IMI 039719)</name>
    <name type="common">Thermochaetoides thermophila</name>
    <dbReference type="NCBI Taxonomy" id="759272"/>
    <lineage>
        <taxon>Eukaryota</taxon>
        <taxon>Fungi</taxon>
        <taxon>Dikarya</taxon>
        <taxon>Ascomycota</taxon>
        <taxon>Pezizomycotina</taxon>
        <taxon>Sordariomycetes</taxon>
        <taxon>Sordariomycetidae</taxon>
        <taxon>Sordariales</taxon>
        <taxon>Chaetomiaceae</taxon>
        <taxon>Thermochaetoides</taxon>
    </lineage>
</organism>
<dbReference type="KEGG" id="cthr:CTHT_0002110"/>
<dbReference type="EMBL" id="GL988032">
    <property type="protein sequence ID" value="EGS23517.1"/>
    <property type="molecule type" value="Genomic_DNA"/>
</dbReference>
<dbReference type="STRING" id="759272.G0RZ89"/>
<evidence type="ECO:0000256" key="1">
    <source>
        <dbReference type="SAM" id="MobiDB-lite"/>
    </source>
</evidence>
<proteinExistence type="predicted"/>
<gene>
    <name evidence="2" type="ORF">CTHT_0002110</name>
</gene>
<feature type="compositionally biased region" description="Low complexity" evidence="1">
    <location>
        <begin position="13"/>
        <end position="27"/>
    </location>
</feature>
<keyword evidence="3" id="KW-1185">Reference proteome</keyword>
<sequence length="293" mass="32748">MTTASPNRPAVSRGRTTRPGKGTPPTDGDVDDDDLTSQTQPKKPRRAAASQRTKGGDEENELLDFTSLKHGSFKPATIEQHLMEQSQRAKKFIQEFKEKIATRQDQFLETLVKLKQVLHNPSAQGDDPTNIYIAMRRLSAAIEPVAISFKDNPLYEETQKVLHLSHDLLQRHEKANSEFNQNSAALKTPREMWKQDEESLKKLLECGRIHGEKIVEGWITPEDGKSQGESEDEDDGDDASLGGNLGEVKDLAKGLYKWKKEELKGEEAWGVAAKKQMVALVGLLKTLPAPRKD</sequence>
<dbReference type="OMA" id="TIEQHLM"/>
<dbReference type="HOGENOM" id="CLU_082768_0_0_1"/>
<dbReference type="GeneID" id="18254249"/>
<evidence type="ECO:0000313" key="2">
    <source>
        <dbReference type="EMBL" id="EGS23517.1"/>
    </source>
</evidence>
<feature type="region of interest" description="Disordered" evidence="1">
    <location>
        <begin position="217"/>
        <end position="245"/>
    </location>
</feature>
<feature type="compositionally biased region" description="Acidic residues" evidence="1">
    <location>
        <begin position="229"/>
        <end position="238"/>
    </location>
</feature>
<accession>G0RZ89</accession>
<dbReference type="RefSeq" id="XP_006690759.1">
    <property type="nucleotide sequence ID" value="XM_006690696.1"/>
</dbReference>
<protein>
    <submittedName>
        <fullName evidence="2">Uncharacterized protein</fullName>
    </submittedName>
</protein>
<reference evidence="2 3" key="1">
    <citation type="journal article" date="2011" name="Cell">
        <title>Insight into structure and assembly of the nuclear pore complex by utilizing the genome of a eukaryotic thermophile.</title>
        <authorList>
            <person name="Amlacher S."/>
            <person name="Sarges P."/>
            <person name="Flemming D."/>
            <person name="van Noort V."/>
            <person name="Kunze R."/>
            <person name="Devos D.P."/>
            <person name="Arumugam M."/>
            <person name="Bork P."/>
            <person name="Hurt E."/>
        </authorList>
    </citation>
    <scope>NUCLEOTIDE SEQUENCE [LARGE SCALE GENOMIC DNA]</scope>
    <source>
        <strain evidence="3">DSM 1495 / CBS 144.50 / IMI 039719</strain>
    </source>
</reference>
<dbReference type="eggNOG" id="ENOG502RMX2">
    <property type="taxonomic scope" value="Eukaryota"/>
</dbReference>
<dbReference type="OrthoDB" id="3598799at2759"/>